<evidence type="ECO:0000313" key="4">
    <source>
        <dbReference type="Proteomes" id="UP000039021"/>
    </source>
</evidence>
<evidence type="ECO:0000313" key="2">
    <source>
        <dbReference type="EMBL" id="COX36456.1"/>
    </source>
</evidence>
<dbReference type="EMBL" id="CSAE01000830">
    <property type="protein sequence ID" value="COW97721.1"/>
    <property type="molecule type" value="Genomic_DNA"/>
</dbReference>
<evidence type="ECO:0000313" key="3">
    <source>
        <dbReference type="Proteomes" id="UP000038802"/>
    </source>
</evidence>
<protein>
    <submittedName>
        <fullName evidence="1">Uncharacterized protein</fullName>
    </submittedName>
</protein>
<sequence length="42" mass="4514">MWLCTSALRSDGISMPDFRASTACTPVSVSRTAATRPTSKPR</sequence>
<organism evidence="1 3">
    <name type="scientific">Mycobacterium tuberculosis</name>
    <dbReference type="NCBI Taxonomy" id="1773"/>
    <lineage>
        <taxon>Bacteria</taxon>
        <taxon>Bacillati</taxon>
        <taxon>Actinomycetota</taxon>
        <taxon>Actinomycetes</taxon>
        <taxon>Mycobacteriales</taxon>
        <taxon>Mycobacteriaceae</taxon>
        <taxon>Mycobacterium</taxon>
        <taxon>Mycobacterium tuberculosis complex</taxon>
    </lineage>
</organism>
<reference evidence="2" key="2">
    <citation type="submission" date="2015-03" db="EMBL/GenBank/DDBJ databases">
        <authorList>
            <consortium name="Pathogen Informatics"/>
            <person name="Murphy D."/>
        </authorList>
    </citation>
    <scope>NUCLEOTIDE SEQUENCE</scope>
    <source>
        <strain evidence="2">N09902308</strain>
    </source>
</reference>
<proteinExistence type="predicted"/>
<dbReference type="Proteomes" id="UP000038802">
    <property type="component" value="Unassembled WGS sequence"/>
</dbReference>
<dbReference type="AlphaFoldDB" id="A0A0U0TYD3"/>
<reference evidence="3 4" key="3">
    <citation type="submission" date="2015-03" db="EMBL/GenBank/DDBJ databases">
        <authorList>
            <consortium name="Pathogen Informatics"/>
        </authorList>
    </citation>
    <scope>NUCLEOTIDE SEQUENCE [LARGE SCALE GENOMIC DNA]</scope>
    <source>
        <strain evidence="3">K00500041</strain>
        <strain evidence="4">N09902308</strain>
    </source>
</reference>
<name>A0A0U0TYD3_MYCTX</name>
<gene>
    <name evidence="1" type="ORF">ERS007703_04559</name>
    <name evidence="2" type="ORF">ERS007739_01165</name>
</gene>
<dbReference type="EMBL" id="CSBK01000408">
    <property type="protein sequence ID" value="COX36456.1"/>
    <property type="molecule type" value="Genomic_DNA"/>
</dbReference>
<reference evidence="1" key="1">
    <citation type="submission" date="2015-03" db="EMBL/GenBank/DDBJ databases">
        <authorList>
            <person name="Murphy D."/>
        </authorList>
    </citation>
    <scope>NUCLEOTIDE SEQUENCE [LARGE SCALE GENOMIC DNA]</scope>
    <source>
        <strain evidence="1">K00500041</strain>
    </source>
</reference>
<evidence type="ECO:0000313" key="1">
    <source>
        <dbReference type="EMBL" id="COW97721.1"/>
    </source>
</evidence>
<dbReference type="Proteomes" id="UP000039021">
    <property type="component" value="Unassembled WGS sequence"/>
</dbReference>
<accession>A0A0U0TYD3</accession>